<dbReference type="Gene3D" id="3.40.720.10">
    <property type="entry name" value="Alkaline Phosphatase, subunit A"/>
    <property type="match status" value="1"/>
</dbReference>
<evidence type="ECO:0000256" key="3">
    <source>
        <dbReference type="ARBA" id="ARBA00022723"/>
    </source>
</evidence>
<dbReference type="CDD" id="cd16030">
    <property type="entry name" value="iduronate-2-sulfatase"/>
    <property type="match status" value="1"/>
</dbReference>
<dbReference type="Pfam" id="PF00884">
    <property type="entry name" value="Sulfatase"/>
    <property type="match status" value="1"/>
</dbReference>
<keyword evidence="4 7" id="KW-0732">Signal</keyword>
<evidence type="ECO:0000256" key="6">
    <source>
        <dbReference type="ARBA" id="ARBA00022837"/>
    </source>
</evidence>
<dbReference type="GO" id="GO:0004423">
    <property type="term" value="F:iduronate-2-sulfatase activity"/>
    <property type="evidence" value="ECO:0007669"/>
    <property type="project" value="InterPro"/>
</dbReference>
<evidence type="ECO:0000256" key="7">
    <source>
        <dbReference type="SAM" id="SignalP"/>
    </source>
</evidence>
<dbReference type="InterPro" id="IPR000917">
    <property type="entry name" value="Sulfatase_N"/>
</dbReference>
<evidence type="ECO:0000313" key="11">
    <source>
        <dbReference type="Proteomes" id="UP000366872"/>
    </source>
</evidence>
<dbReference type="Proteomes" id="UP000366872">
    <property type="component" value="Unassembled WGS sequence"/>
</dbReference>
<evidence type="ECO:0000313" key="10">
    <source>
        <dbReference type="EMBL" id="VGO12818.1"/>
    </source>
</evidence>
<feature type="chain" id="PRO_5028943899" evidence="7">
    <location>
        <begin position="18"/>
        <end position="886"/>
    </location>
</feature>
<comment type="similarity">
    <text evidence="2">Belongs to the sulfatase family.</text>
</comment>
<comment type="cofactor">
    <cofactor evidence="1">
        <name>Ca(2+)</name>
        <dbReference type="ChEBI" id="CHEBI:29108"/>
    </cofactor>
</comment>
<dbReference type="InterPro" id="IPR017850">
    <property type="entry name" value="Alkaline_phosphatase_core_sf"/>
</dbReference>
<feature type="domain" description="Sulfatase N-terminal" evidence="8">
    <location>
        <begin position="431"/>
        <end position="792"/>
    </location>
</feature>
<feature type="signal peptide" evidence="7">
    <location>
        <begin position="1"/>
        <end position="17"/>
    </location>
</feature>
<keyword evidence="11" id="KW-1185">Reference proteome</keyword>
<protein>
    <submittedName>
        <fullName evidence="10">Arylsulfatase</fullName>
    </submittedName>
</protein>
<keyword evidence="6" id="KW-0106">Calcium</keyword>
<name>A0A6C2TYK8_PONDE</name>
<keyword evidence="3" id="KW-0479">Metal-binding</keyword>
<keyword evidence="5" id="KW-0378">Hydrolase</keyword>
<dbReference type="Gene3D" id="3.20.20.150">
    <property type="entry name" value="Divalent-metal-dependent TIM barrel enzymes"/>
    <property type="match status" value="1"/>
</dbReference>
<dbReference type="InterPro" id="IPR024607">
    <property type="entry name" value="Sulfatase_CS"/>
</dbReference>
<gene>
    <name evidence="10" type="ORF">PDESU_01372</name>
</gene>
<evidence type="ECO:0000256" key="5">
    <source>
        <dbReference type="ARBA" id="ARBA00022801"/>
    </source>
</evidence>
<dbReference type="SUPFAM" id="SSF53649">
    <property type="entry name" value="Alkaline phosphatase-like"/>
    <property type="match status" value="1"/>
</dbReference>
<dbReference type="GO" id="GO:0046872">
    <property type="term" value="F:metal ion binding"/>
    <property type="evidence" value="ECO:0007669"/>
    <property type="project" value="UniProtKB-KW"/>
</dbReference>
<organism evidence="10 11">
    <name type="scientific">Pontiella desulfatans</name>
    <dbReference type="NCBI Taxonomy" id="2750659"/>
    <lineage>
        <taxon>Bacteria</taxon>
        <taxon>Pseudomonadati</taxon>
        <taxon>Kiritimatiellota</taxon>
        <taxon>Kiritimatiellia</taxon>
        <taxon>Kiritimatiellales</taxon>
        <taxon>Pontiellaceae</taxon>
        <taxon>Pontiella</taxon>
    </lineage>
</organism>
<dbReference type="InterPro" id="IPR013022">
    <property type="entry name" value="Xyl_isomerase-like_TIM-brl"/>
</dbReference>
<dbReference type="PANTHER" id="PTHR45953">
    <property type="entry name" value="IDURONATE 2-SULFATASE"/>
    <property type="match status" value="1"/>
</dbReference>
<dbReference type="InterPro" id="IPR036237">
    <property type="entry name" value="Xyl_isomerase-like_sf"/>
</dbReference>
<dbReference type="SUPFAM" id="SSF51658">
    <property type="entry name" value="Xylose isomerase-like"/>
    <property type="match status" value="1"/>
</dbReference>
<reference evidence="10 11" key="1">
    <citation type="submission" date="2019-04" db="EMBL/GenBank/DDBJ databases">
        <authorList>
            <person name="Van Vliet M D."/>
        </authorList>
    </citation>
    <scope>NUCLEOTIDE SEQUENCE [LARGE SCALE GENOMIC DNA]</scope>
    <source>
        <strain evidence="10 11">F1</strain>
    </source>
</reference>
<evidence type="ECO:0000259" key="8">
    <source>
        <dbReference type="Pfam" id="PF00884"/>
    </source>
</evidence>
<proteinExistence type="inferred from homology"/>
<dbReference type="AlphaFoldDB" id="A0A6C2TYK8"/>
<feature type="domain" description="Xylose isomerase-like TIM barrel" evidence="9">
    <location>
        <begin position="112"/>
        <end position="267"/>
    </location>
</feature>
<dbReference type="PANTHER" id="PTHR45953:SF1">
    <property type="entry name" value="IDURONATE 2-SULFATASE"/>
    <property type="match status" value="1"/>
</dbReference>
<evidence type="ECO:0000256" key="1">
    <source>
        <dbReference type="ARBA" id="ARBA00001913"/>
    </source>
</evidence>
<evidence type="ECO:0000256" key="4">
    <source>
        <dbReference type="ARBA" id="ARBA00022729"/>
    </source>
</evidence>
<dbReference type="EMBL" id="CAAHFG010000001">
    <property type="protein sequence ID" value="VGO12818.1"/>
    <property type="molecule type" value="Genomic_DNA"/>
</dbReference>
<evidence type="ECO:0000256" key="2">
    <source>
        <dbReference type="ARBA" id="ARBA00008779"/>
    </source>
</evidence>
<sequence>MNMFGRLLILFSLTAAAAGADMKFFVNDNGLKDVAGFEAQAELLSELGYAGICTRPHNRTPEMLKAFDAHGLNVPATYVTLKPSDADVPEQVLKQFQALEGRDTIVWLMLLEPKASDEQAVSIIRKVCDASEKYKLPVVLYPHVGCRTSTIEECVRLIELAERPGLGVSFNLCHFLRQHDNSTIEASIREFAPYIKLVQINGADDVPKTESNWDYLIKPLGEGSLDVGRVIRTLEEIGYNGYVNLQCYRVNPPAAEHLKASMEAWKQYRGKLSITLKAGIDLWKQDHVEYVNGQELRAVVEDKHAPLYLSLDVTDVKFTDGRAPLVEFSFDYFDEGGEELTFDIDSSDPLHGPLEVPGQWRGAGGVQFLDSKTWKTKTIVVTDARFSNRLNGADIRFRMVKQPELRLRNISLKKLDALPADSGPLKQGEVPNILMVVFDDLNDYVGAFGDPNALTPNLDVFAASGMRFNRAYCQYPVCGPSRASFMTGLYPEASGVLDNSKHIRFEQPDAVNMLEYFKEAGYWTASAGKIFHSFQNVAERGISTYASDWFQNAEDPWKKKLEKQFVDEVGPVNEHREAYNVFMNEHFVNPEKYVQAIATDLKDEDHKDGRTATRISSYLKEKPFEGQPFFIACGIAKPHIPYFAPSAYFDLYPLENLMFEDVPSNDWNDKPAIAADAKYKGFGAEFGRNDRVLRAKWLQAYLACVSFADSQFGRILHALEENGHADNTIVIVFGDHGYHIGEHFMYGKVTLFEESARVPFVMRVPGKSDAGVTTESFAELIDVYPTLTELCGLETPEQVQGISLVPILGDPAAAVRDSAYTVVSRPSMLGRAIRHEQWRYAEWGGADKAELYDLEKDPREYNNLAANPEYAEVVQQLSGKLNARKP</sequence>
<evidence type="ECO:0000259" key="9">
    <source>
        <dbReference type="Pfam" id="PF01261"/>
    </source>
</evidence>
<accession>A0A6C2TYK8</accession>
<dbReference type="GO" id="GO:0005737">
    <property type="term" value="C:cytoplasm"/>
    <property type="evidence" value="ECO:0007669"/>
    <property type="project" value="TreeGrafter"/>
</dbReference>
<dbReference type="PROSITE" id="PS00523">
    <property type="entry name" value="SULFATASE_1"/>
    <property type="match status" value="1"/>
</dbReference>
<dbReference type="InterPro" id="IPR035874">
    <property type="entry name" value="IDS"/>
</dbReference>
<dbReference type="Pfam" id="PF01261">
    <property type="entry name" value="AP_endonuc_2"/>
    <property type="match status" value="1"/>
</dbReference>